<keyword evidence="3" id="KW-0175">Coiled coil</keyword>
<evidence type="ECO:0000256" key="4">
    <source>
        <dbReference type="SAM" id="SignalP"/>
    </source>
</evidence>
<evidence type="ECO:0008006" key="7">
    <source>
        <dbReference type="Google" id="ProtNLM"/>
    </source>
</evidence>
<dbReference type="GO" id="GO:0005829">
    <property type="term" value="C:cytosol"/>
    <property type="evidence" value="ECO:0007669"/>
    <property type="project" value="TreeGrafter"/>
</dbReference>
<dbReference type="SUPFAM" id="SSF111384">
    <property type="entry name" value="OmpH-like"/>
    <property type="match status" value="1"/>
</dbReference>
<dbReference type="STRING" id="915059.NH26_18440"/>
<organism evidence="5 6">
    <name type="scientific">Flammeovirga pacifica</name>
    <dbReference type="NCBI Taxonomy" id="915059"/>
    <lineage>
        <taxon>Bacteria</taxon>
        <taxon>Pseudomonadati</taxon>
        <taxon>Bacteroidota</taxon>
        <taxon>Cytophagia</taxon>
        <taxon>Cytophagales</taxon>
        <taxon>Flammeovirgaceae</taxon>
        <taxon>Flammeovirga</taxon>
    </lineage>
</organism>
<protein>
    <recommendedName>
        <fullName evidence="7">Outer membrane chaperone Skp</fullName>
    </recommendedName>
</protein>
<sequence>MKKLLFVGLCILINLSNVNAQRFGYIDSQVIIEQLPEYQEAEESLQKLTNKWLGQLDKMKSEIADLERAYAHEEILLTPEMKQEKLDNIATLKKDMREFQTNHFGYEGLLYSKRMEFMKPLQDKISKACQTVARQKKLNFIFDKASDLTLIYSDPKYNYTDFVLDELGEGDPEDSPR</sequence>
<dbReference type="InterPro" id="IPR005632">
    <property type="entry name" value="Chaperone_Skp"/>
</dbReference>
<reference evidence="5 6" key="1">
    <citation type="journal article" date="2012" name="Int. J. Syst. Evol. Microbiol.">
        <title>Flammeovirga pacifica sp. nov., isolated from deep-sea sediment.</title>
        <authorList>
            <person name="Xu H."/>
            <person name="Fu Y."/>
            <person name="Yang N."/>
            <person name="Ding Z."/>
            <person name="Lai Q."/>
            <person name="Zeng R."/>
        </authorList>
    </citation>
    <scope>NUCLEOTIDE SEQUENCE [LARGE SCALE GENOMIC DNA]</scope>
    <source>
        <strain evidence="6">DSM 24597 / LMG 26175 / WPAGA1</strain>
    </source>
</reference>
<dbReference type="EMBL" id="JRYR02000001">
    <property type="protein sequence ID" value="OHX68184.1"/>
    <property type="molecule type" value="Genomic_DNA"/>
</dbReference>
<evidence type="ECO:0000313" key="6">
    <source>
        <dbReference type="Proteomes" id="UP000179797"/>
    </source>
</evidence>
<dbReference type="Proteomes" id="UP000179797">
    <property type="component" value="Unassembled WGS sequence"/>
</dbReference>
<dbReference type="Gene3D" id="3.30.910.20">
    <property type="entry name" value="Skp domain"/>
    <property type="match status" value="1"/>
</dbReference>
<evidence type="ECO:0000313" key="5">
    <source>
        <dbReference type="EMBL" id="OHX68184.1"/>
    </source>
</evidence>
<dbReference type="AlphaFoldDB" id="A0A1S1Z4H0"/>
<dbReference type="GO" id="GO:0051082">
    <property type="term" value="F:unfolded protein binding"/>
    <property type="evidence" value="ECO:0007669"/>
    <property type="project" value="InterPro"/>
</dbReference>
<feature type="signal peptide" evidence="4">
    <location>
        <begin position="1"/>
        <end position="20"/>
    </location>
</feature>
<evidence type="ECO:0000256" key="2">
    <source>
        <dbReference type="ARBA" id="ARBA00022729"/>
    </source>
</evidence>
<gene>
    <name evidence="5" type="ORF">NH26_18440</name>
</gene>
<dbReference type="PANTHER" id="PTHR35089">
    <property type="entry name" value="CHAPERONE PROTEIN SKP"/>
    <property type="match status" value="1"/>
</dbReference>
<evidence type="ECO:0000256" key="1">
    <source>
        <dbReference type="ARBA" id="ARBA00009091"/>
    </source>
</evidence>
<dbReference type="SMART" id="SM00935">
    <property type="entry name" value="OmpH"/>
    <property type="match status" value="1"/>
</dbReference>
<evidence type="ECO:0000256" key="3">
    <source>
        <dbReference type="SAM" id="Coils"/>
    </source>
</evidence>
<dbReference type="Pfam" id="PF03938">
    <property type="entry name" value="OmpH"/>
    <property type="match status" value="1"/>
</dbReference>
<proteinExistence type="inferred from homology"/>
<dbReference type="OrthoDB" id="9788552at2"/>
<comment type="caution">
    <text evidence="5">The sequence shown here is derived from an EMBL/GenBank/DDBJ whole genome shotgun (WGS) entry which is preliminary data.</text>
</comment>
<dbReference type="GO" id="GO:0050821">
    <property type="term" value="P:protein stabilization"/>
    <property type="evidence" value="ECO:0007669"/>
    <property type="project" value="TreeGrafter"/>
</dbReference>
<accession>A0A1S1Z4H0</accession>
<dbReference type="RefSeq" id="WP_044223399.1">
    <property type="nucleotide sequence ID" value="NZ_JRYR02000001.1"/>
</dbReference>
<feature type="chain" id="PRO_5010218650" description="Outer membrane chaperone Skp" evidence="4">
    <location>
        <begin position="21"/>
        <end position="177"/>
    </location>
</feature>
<dbReference type="InterPro" id="IPR024930">
    <property type="entry name" value="Skp_dom_sf"/>
</dbReference>
<feature type="coiled-coil region" evidence="3">
    <location>
        <begin position="49"/>
        <end position="102"/>
    </location>
</feature>
<dbReference type="PANTHER" id="PTHR35089:SF1">
    <property type="entry name" value="CHAPERONE PROTEIN SKP"/>
    <property type="match status" value="1"/>
</dbReference>
<comment type="similarity">
    <text evidence="1">Belongs to the Skp family.</text>
</comment>
<name>A0A1S1Z4H0_FLAPC</name>
<keyword evidence="2 4" id="KW-0732">Signal</keyword>
<keyword evidence="6" id="KW-1185">Reference proteome</keyword>